<comment type="caution">
    <text evidence="1">The sequence shown here is derived from an EMBL/GenBank/DDBJ whole genome shotgun (WGS) entry which is preliminary data.</text>
</comment>
<evidence type="ECO:0000313" key="2">
    <source>
        <dbReference type="Proteomes" id="UP000789342"/>
    </source>
</evidence>
<dbReference type="InterPro" id="IPR032675">
    <property type="entry name" value="LRR_dom_sf"/>
</dbReference>
<dbReference type="Proteomes" id="UP000789342">
    <property type="component" value="Unassembled WGS sequence"/>
</dbReference>
<sequence>MIPRLWKNPFRLTSNFHSEKLISVYLRFLPEEAKASLQMMPINLELQSNLNFQRDSASSLLIQSNSSPSQSNSTLTASTQITFNYFNYPKFLRELDVDELYYAVRKWCFCNDNIPVLSKTLLSYQCERQILLILQELFKLFMRSSERFDYLSLDIKTVEPLGRDDIIGYISLPGFPEENGCLRQLKKFISRGYYEKHQIFNSMALYCKNIQELTVEDNDSTNGDSLVDLIAVQRNLRKFTIADWWGCLLKIVQALTTQIDTLVYVEIYCCHFYELVDDSRTFEGLSLCVNLETLKIEKCHNITGEIMQPLAIATFSKLRTFHFSTFIYPDDIDSPCLELSAMIQNTKGRLENLSLDMDLSNYPKIIKTCAKNCPNLNYFKAKILSHDEIKQLLELLENCRKLEILKINDRYETGRVGPLSLELLPYMGHLIPPTLKYLKIYEWTCTPRELEAFLNSCKARLKKMSFMCLENSKSYYLEIIKEYARNNNRVVKGYKKTEEWDVSFKLSIEFYD</sequence>
<keyword evidence="2" id="KW-1185">Reference proteome</keyword>
<dbReference type="AlphaFoldDB" id="A0A9N9N882"/>
<dbReference type="OrthoDB" id="2382875at2759"/>
<dbReference type="Gene3D" id="3.80.10.10">
    <property type="entry name" value="Ribonuclease Inhibitor"/>
    <property type="match status" value="1"/>
</dbReference>
<accession>A0A9N9N882</accession>
<protein>
    <submittedName>
        <fullName evidence="1">310_t:CDS:1</fullName>
    </submittedName>
</protein>
<proteinExistence type="predicted"/>
<dbReference type="EMBL" id="CAJVPV010019100">
    <property type="protein sequence ID" value="CAG8709856.1"/>
    <property type="molecule type" value="Genomic_DNA"/>
</dbReference>
<name>A0A9N9N882_9GLOM</name>
<gene>
    <name evidence="1" type="ORF">AMORRO_LOCUS12621</name>
</gene>
<dbReference type="SUPFAM" id="SSF52047">
    <property type="entry name" value="RNI-like"/>
    <property type="match status" value="1"/>
</dbReference>
<organism evidence="1 2">
    <name type="scientific">Acaulospora morrowiae</name>
    <dbReference type="NCBI Taxonomy" id="94023"/>
    <lineage>
        <taxon>Eukaryota</taxon>
        <taxon>Fungi</taxon>
        <taxon>Fungi incertae sedis</taxon>
        <taxon>Mucoromycota</taxon>
        <taxon>Glomeromycotina</taxon>
        <taxon>Glomeromycetes</taxon>
        <taxon>Diversisporales</taxon>
        <taxon>Acaulosporaceae</taxon>
        <taxon>Acaulospora</taxon>
    </lineage>
</organism>
<reference evidence="1" key="1">
    <citation type="submission" date="2021-06" db="EMBL/GenBank/DDBJ databases">
        <authorList>
            <person name="Kallberg Y."/>
            <person name="Tangrot J."/>
            <person name="Rosling A."/>
        </authorList>
    </citation>
    <scope>NUCLEOTIDE SEQUENCE</scope>
    <source>
        <strain evidence="1">CL551</strain>
    </source>
</reference>
<evidence type="ECO:0000313" key="1">
    <source>
        <dbReference type="EMBL" id="CAG8709856.1"/>
    </source>
</evidence>